<evidence type="ECO:0000256" key="1">
    <source>
        <dbReference type="SAM" id="MobiDB-lite"/>
    </source>
</evidence>
<reference evidence="2 3" key="2">
    <citation type="submission" date="2019-09" db="EMBL/GenBank/DDBJ databases">
        <title>Mesorhizobium sp. MaA-C15 isolated from Microcystis aeruginosa.</title>
        <authorList>
            <person name="Jeong S.E."/>
            <person name="Jin H.M."/>
            <person name="Jeon C.O."/>
        </authorList>
    </citation>
    <scope>NUCLEOTIDE SEQUENCE [LARGE SCALE GENOMIC DNA]</scope>
    <source>
        <strain evidence="2 3">MaA-C15</strain>
    </source>
</reference>
<keyword evidence="3" id="KW-1185">Reference proteome</keyword>
<dbReference type="OrthoDB" id="7923950at2"/>
<gene>
    <name evidence="2" type="ORF">FY036_05240</name>
</gene>
<dbReference type="Proteomes" id="UP000323258">
    <property type="component" value="Unassembled WGS sequence"/>
</dbReference>
<dbReference type="EMBL" id="VSZS01000056">
    <property type="protein sequence ID" value="TYR34314.1"/>
    <property type="molecule type" value="Genomic_DNA"/>
</dbReference>
<reference evidence="2 3" key="1">
    <citation type="submission" date="2019-08" db="EMBL/GenBank/DDBJ databases">
        <authorList>
            <person name="Seo Y.L."/>
        </authorList>
    </citation>
    <scope>NUCLEOTIDE SEQUENCE [LARGE SCALE GENOMIC DNA]</scope>
    <source>
        <strain evidence="2 3">MaA-C15</strain>
    </source>
</reference>
<protein>
    <recommendedName>
        <fullName evidence="4">DUF5330 domain-containing protein</fullName>
    </recommendedName>
</protein>
<comment type="caution">
    <text evidence="2">The sequence shown here is derived from an EMBL/GenBank/DDBJ whole genome shotgun (WGS) entry which is preliminary data.</text>
</comment>
<organism evidence="2 3">
    <name type="scientific">Neoaquamicrobium microcysteis</name>
    <dbReference type="NCBI Taxonomy" id="2682781"/>
    <lineage>
        <taxon>Bacteria</taxon>
        <taxon>Pseudomonadati</taxon>
        <taxon>Pseudomonadota</taxon>
        <taxon>Alphaproteobacteria</taxon>
        <taxon>Hyphomicrobiales</taxon>
        <taxon>Phyllobacteriaceae</taxon>
        <taxon>Neoaquamicrobium</taxon>
    </lineage>
</organism>
<evidence type="ECO:0008006" key="4">
    <source>
        <dbReference type="Google" id="ProtNLM"/>
    </source>
</evidence>
<dbReference type="RefSeq" id="WP_148913653.1">
    <property type="nucleotide sequence ID" value="NZ_VSZS01000056.1"/>
</dbReference>
<sequence>MGFLIKSAFWLSLVLLVIPFGGTDENGSKPTIGAVEAFFAARAVIGDFAGLCERRPDACEVGRSAMHTIGVRAREGARIAYGMLDEHFGEQPAMPHEPLHTGSVPVPSEPVSAAQE</sequence>
<accession>A0A5D4H1F1</accession>
<feature type="region of interest" description="Disordered" evidence="1">
    <location>
        <begin position="89"/>
        <end position="116"/>
    </location>
</feature>
<evidence type="ECO:0000313" key="2">
    <source>
        <dbReference type="EMBL" id="TYR34314.1"/>
    </source>
</evidence>
<name>A0A5D4H1F1_9HYPH</name>
<dbReference type="InterPro" id="IPR035220">
    <property type="entry name" value="DUF5330"/>
</dbReference>
<dbReference type="Pfam" id="PF17264">
    <property type="entry name" value="DUF5330"/>
    <property type="match status" value="1"/>
</dbReference>
<proteinExistence type="predicted"/>
<dbReference type="AlphaFoldDB" id="A0A5D4H1F1"/>
<evidence type="ECO:0000313" key="3">
    <source>
        <dbReference type="Proteomes" id="UP000323258"/>
    </source>
</evidence>